<dbReference type="EMBL" id="CP010070">
    <property type="protein sequence ID" value="AIZ56890.1"/>
    <property type="molecule type" value="Genomic_DNA"/>
</dbReference>
<dbReference type="RefSeq" id="WP_048112788.1">
    <property type="nucleotide sequence ID" value="NZ_CP010070.1"/>
</dbReference>
<evidence type="ECO:0000313" key="2">
    <source>
        <dbReference type="Proteomes" id="UP000030787"/>
    </source>
</evidence>
<dbReference type="GeneID" id="24818680"/>
<dbReference type="Proteomes" id="UP000030787">
    <property type="component" value="Chromosome"/>
</dbReference>
<dbReference type="HOGENOM" id="CLU_707135_0_0_2"/>
<accession>A0A0A7LCI4</accession>
<sequence length="390" mass="44604">MIESVKVGYVDSSMASKGARTLSVKVSSSRSFETPTRPISTTELTAKSFLGYRGEISSPIAALPVDLKTGGKYQKFLKNNGVVNDTRRKLQSMSDSTFMCPSFPILQLPALKLDDKRPFKIAFDMQCSVEDMDYINIPPIDSGHRAFERMIVDWCQSAEDNYDKGAVPQLRMDEAPVIFSKKLDVLCDLSRSGMITIVNMIYANPYTNSLQYAELWGRRNDMCAIVNCSEVPAKGDHEYMTGVNSDLEDYLIQHGMDSITRKKHSVSPKFMYMRNMEEPPADLDGIDEFDVAVHHASIRVSKDLWKATSHPLMCDCSVCRGNTRDEIVDRFAYKDDGQIERSWLRYYSNMHDHQSDQSELERMRSYIRTDEMSEYEKQVETDRNDLLRKL</sequence>
<proteinExistence type="predicted"/>
<dbReference type="AlphaFoldDB" id="A0A0A7LCI4"/>
<reference evidence="1 2" key="1">
    <citation type="journal article" date="2014" name="Appl. Environ. Microbiol.">
        <title>Comparative Genome Analysis of 'Candidatus Methanoplasma termitum' Indicates a New Mode of Energy Metabolism in the Seventh Order of Methanogens.</title>
        <authorList>
            <person name="Lang K."/>
            <person name="Schuldes J."/>
            <person name="Klingl A."/>
            <person name="Poehlein A."/>
            <person name="Daniel R."/>
            <person name="Brune A."/>
        </authorList>
    </citation>
    <scope>NUCLEOTIDE SEQUENCE [LARGE SCALE GENOMIC DNA]</scope>
    <source>
        <strain evidence="2">Mpt1</strain>
    </source>
</reference>
<evidence type="ECO:0000313" key="1">
    <source>
        <dbReference type="EMBL" id="AIZ56890.1"/>
    </source>
</evidence>
<dbReference type="KEGG" id="mear:Mpt1_c10180"/>
<keyword evidence="2" id="KW-1185">Reference proteome</keyword>
<dbReference type="STRING" id="1577791.Mpt1_c10180"/>
<organism evidence="1 2">
    <name type="scientific">Candidatus Methanoplasma termitum</name>
    <dbReference type="NCBI Taxonomy" id="1577791"/>
    <lineage>
        <taxon>Archaea</taxon>
        <taxon>Methanobacteriati</taxon>
        <taxon>Thermoplasmatota</taxon>
        <taxon>Thermoplasmata</taxon>
        <taxon>Methanomassiliicoccales</taxon>
        <taxon>Methanomassiliicoccaceae</taxon>
        <taxon>Candidatus Methanoplasma</taxon>
    </lineage>
</organism>
<protein>
    <submittedName>
        <fullName evidence="1">Uncharacterized protein</fullName>
    </submittedName>
</protein>
<name>A0A0A7LCI4_9ARCH</name>
<gene>
    <name evidence="1" type="ORF">Mpt1_c10180</name>
</gene>